<name>A0A6A4S314_SCOMX</name>
<feature type="region of interest" description="Disordered" evidence="1">
    <location>
        <begin position="107"/>
        <end position="143"/>
    </location>
</feature>
<reference evidence="2 3" key="1">
    <citation type="submission" date="2019-06" db="EMBL/GenBank/DDBJ databases">
        <title>Draft genomes of female and male turbot (Scophthalmus maximus).</title>
        <authorList>
            <person name="Xu H."/>
            <person name="Xu X.-W."/>
            <person name="Shao C."/>
            <person name="Chen S."/>
        </authorList>
    </citation>
    <scope>NUCLEOTIDE SEQUENCE [LARGE SCALE GENOMIC DNA]</scope>
    <source>
        <strain evidence="2">Ysfricsl-2016a</strain>
        <tissue evidence="2">Blood</tissue>
    </source>
</reference>
<dbReference type="AlphaFoldDB" id="A0A6A4S314"/>
<proteinExistence type="predicted"/>
<accession>A0A6A4S314</accession>
<feature type="compositionally biased region" description="Basic residues" evidence="1">
    <location>
        <begin position="130"/>
        <end position="143"/>
    </location>
</feature>
<protein>
    <submittedName>
        <fullName evidence="2">Uncharacterized protein</fullName>
    </submittedName>
</protein>
<organism evidence="2 3">
    <name type="scientific">Scophthalmus maximus</name>
    <name type="common">Turbot</name>
    <name type="synonym">Psetta maxima</name>
    <dbReference type="NCBI Taxonomy" id="52904"/>
    <lineage>
        <taxon>Eukaryota</taxon>
        <taxon>Metazoa</taxon>
        <taxon>Chordata</taxon>
        <taxon>Craniata</taxon>
        <taxon>Vertebrata</taxon>
        <taxon>Euteleostomi</taxon>
        <taxon>Actinopterygii</taxon>
        <taxon>Neopterygii</taxon>
        <taxon>Teleostei</taxon>
        <taxon>Neoteleostei</taxon>
        <taxon>Acanthomorphata</taxon>
        <taxon>Carangaria</taxon>
        <taxon>Pleuronectiformes</taxon>
        <taxon>Pleuronectoidei</taxon>
        <taxon>Scophthalmidae</taxon>
        <taxon>Scophthalmus</taxon>
    </lineage>
</organism>
<dbReference type="EMBL" id="VEVO01000019">
    <property type="protein sequence ID" value="KAF0026558.1"/>
    <property type="molecule type" value="Genomic_DNA"/>
</dbReference>
<gene>
    <name evidence="2" type="ORF">F2P81_021295</name>
</gene>
<evidence type="ECO:0000313" key="3">
    <source>
        <dbReference type="Proteomes" id="UP000438429"/>
    </source>
</evidence>
<dbReference type="Proteomes" id="UP000438429">
    <property type="component" value="Unassembled WGS sequence"/>
</dbReference>
<evidence type="ECO:0000313" key="2">
    <source>
        <dbReference type="EMBL" id="KAF0026558.1"/>
    </source>
</evidence>
<comment type="caution">
    <text evidence="2">The sequence shown here is derived from an EMBL/GenBank/DDBJ whole genome shotgun (WGS) entry which is preliminary data.</text>
</comment>
<sequence>MLLSVRSDIEVQSCLHKAVTEHLHNRQALKDSGGDSVLLYLCFIKASVDVSSPAALTERGDALFCSNMGVITPPTGCVGVQEITAKRSKDIGCSAWSNCRRGDLVTRLQPKPTLTGEGGGGGGPANLHSERRRRKEKQKSRTKRKVLLSVAQLRDLSMCHGCDE</sequence>
<evidence type="ECO:0000256" key="1">
    <source>
        <dbReference type="SAM" id="MobiDB-lite"/>
    </source>
</evidence>